<dbReference type="SUPFAM" id="SSF52777">
    <property type="entry name" value="CoA-dependent acyltransferases"/>
    <property type="match status" value="1"/>
</dbReference>
<dbReference type="CDD" id="cd06849">
    <property type="entry name" value="lipoyl_domain"/>
    <property type="match status" value="1"/>
</dbReference>
<dbReference type="InterPro" id="IPR045257">
    <property type="entry name" value="E2/Pdx1"/>
</dbReference>
<dbReference type="FunFam" id="2.40.50.100:FF:000010">
    <property type="entry name" value="Acetyltransferase component of pyruvate dehydrogenase complex"/>
    <property type="match status" value="1"/>
</dbReference>
<accession>A0A8B7BML0</accession>
<dbReference type="InterPro" id="IPR000089">
    <property type="entry name" value="Biotin_lipoyl"/>
</dbReference>
<dbReference type="Pfam" id="PF00364">
    <property type="entry name" value="Biotin_lipoyl"/>
    <property type="match status" value="1"/>
</dbReference>
<dbReference type="InterPro" id="IPR001078">
    <property type="entry name" value="2-oxoacid_DH_actylTfrase"/>
</dbReference>
<dbReference type="PANTHER" id="PTHR23151">
    <property type="entry name" value="DIHYDROLIPOAMIDE ACETYL/SUCCINYL-TRANSFERASE-RELATED"/>
    <property type="match status" value="1"/>
</dbReference>
<dbReference type="InterPro" id="IPR036625">
    <property type="entry name" value="E3-bd_dom_sf"/>
</dbReference>
<feature type="compositionally biased region" description="Low complexity" evidence="5">
    <location>
        <begin position="163"/>
        <end position="188"/>
    </location>
</feature>
<dbReference type="GO" id="GO:0045254">
    <property type="term" value="C:pyruvate dehydrogenase complex"/>
    <property type="evidence" value="ECO:0007669"/>
    <property type="project" value="InterPro"/>
</dbReference>
<dbReference type="InterPro" id="IPR023213">
    <property type="entry name" value="CAT-like_dom_sf"/>
</dbReference>
<evidence type="ECO:0000259" key="6">
    <source>
        <dbReference type="PROSITE" id="PS50968"/>
    </source>
</evidence>
<protein>
    <recommendedName>
        <fullName evidence="4">Dihydrolipoamide acetyltransferase component of pyruvate dehydrogenase complex</fullName>
        <ecNumber evidence="4">2.3.1.-</ecNumber>
    </recommendedName>
</protein>
<dbReference type="GO" id="GO:0009534">
    <property type="term" value="C:chloroplast thylakoid"/>
    <property type="evidence" value="ECO:0007669"/>
    <property type="project" value="TreeGrafter"/>
</dbReference>
<dbReference type="GO" id="GO:0006086">
    <property type="term" value="P:pyruvate decarboxylation to acetyl-CoA"/>
    <property type="evidence" value="ECO:0007669"/>
    <property type="project" value="InterPro"/>
</dbReference>
<dbReference type="Gene3D" id="2.40.50.100">
    <property type="match status" value="1"/>
</dbReference>
<reference evidence="8" key="1">
    <citation type="journal article" date="2019" name="Nat. Commun.">
        <title>Genome-wide association mapping of date palm fruit traits.</title>
        <authorList>
            <person name="Hazzouri K.M."/>
            <person name="Gros-Balthazard M."/>
            <person name="Flowers J.M."/>
            <person name="Copetti D."/>
            <person name="Lemansour A."/>
            <person name="Lebrun M."/>
            <person name="Masmoudi K."/>
            <person name="Ferrand S."/>
            <person name="Dhar M.I."/>
            <person name="Fresquez Z.A."/>
            <person name="Rosas U."/>
            <person name="Zhang J."/>
            <person name="Talag J."/>
            <person name="Lee S."/>
            <person name="Kudrna D."/>
            <person name="Powell R.F."/>
            <person name="Leitch I.J."/>
            <person name="Krueger R.R."/>
            <person name="Wing R.A."/>
            <person name="Amiri K.M.A."/>
            <person name="Purugganan M.D."/>
        </authorList>
    </citation>
    <scope>NUCLEOTIDE SEQUENCE [LARGE SCALE GENOMIC DNA]</scope>
    <source>
        <strain evidence="8">cv. Khalas</strain>
    </source>
</reference>
<evidence type="ECO:0000256" key="1">
    <source>
        <dbReference type="ARBA" id="ARBA00007317"/>
    </source>
</evidence>
<dbReference type="GO" id="GO:0009941">
    <property type="term" value="C:chloroplast envelope"/>
    <property type="evidence" value="ECO:0007669"/>
    <property type="project" value="TreeGrafter"/>
</dbReference>
<keyword evidence="4" id="KW-0808">Transferase</keyword>
<dbReference type="PROSITE" id="PS00189">
    <property type="entry name" value="LIPOYL"/>
    <property type="match status" value="1"/>
</dbReference>
<dbReference type="Pfam" id="PF02817">
    <property type="entry name" value="E3_binding"/>
    <property type="match status" value="1"/>
</dbReference>
<dbReference type="PANTHER" id="PTHR23151:SF75">
    <property type="entry name" value="DIHYDROLIPOYLLYSINE-RESIDUE ACETYLTRANSFERASE COMPONENT 5 OF PYRUVATE DEHYDROGENASE COMPLEX, CHLOROPLASTIC"/>
    <property type="match status" value="1"/>
</dbReference>
<feature type="domain" description="Peripheral subunit-binding (PSBD)" evidence="7">
    <location>
        <begin position="195"/>
        <end position="232"/>
    </location>
</feature>
<dbReference type="SUPFAM" id="SSF47005">
    <property type="entry name" value="Peripheral subunit-binding domain of 2-oxo acid dehydrogenase complex"/>
    <property type="match status" value="1"/>
</dbReference>
<dbReference type="GO" id="GO:0004742">
    <property type="term" value="F:dihydrolipoyllysine-residue acetyltransferase activity"/>
    <property type="evidence" value="ECO:0007669"/>
    <property type="project" value="TreeGrafter"/>
</dbReference>
<dbReference type="Gene3D" id="3.30.559.10">
    <property type="entry name" value="Chloramphenicol acetyltransferase-like domain"/>
    <property type="match status" value="1"/>
</dbReference>
<keyword evidence="2 4" id="KW-0450">Lipoyl</keyword>
<dbReference type="AlphaFoldDB" id="A0A8B7BML0"/>
<dbReference type="FunFam" id="3.30.559.10:FF:000018">
    <property type="entry name" value="Dihydrolipoamide acetyltransferase component of pyruvate dehydrogenase complex"/>
    <property type="match status" value="1"/>
</dbReference>
<dbReference type="RefSeq" id="XP_008781631.2">
    <property type="nucleotide sequence ID" value="XM_008783409.4"/>
</dbReference>
<evidence type="ECO:0000256" key="2">
    <source>
        <dbReference type="ARBA" id="ARBA00022823"/>
    </source>
</evidence>
<dbReference type="Proteomes" id="UP000228380">
    <property type="component" value="Chromosome 14"/>
</dbReference>
<gene>
    <name evidence="9" type="primary">LOC103701371</name>
</gene>
<dbReference type="PROSITE" id="PS50968">
    <property type="entry name" value="BIOTINYL_LIPOYL"/>
    <property type="match status" value="1"/>
</dbReference>
<dbReference type="Pfam" id="PF00198">
    <property type="entry name" value="2-oxoacid_dh"/>
    <property type="match status" value="1"/>
</dbReference>
<evidence type="ECO:0000259" key="7">
    <source>
        <dbReference type="PROSITE" id="PS51826"/>
    </source>
</evidence>
<feature type="compositionally biased region" description="Low complexity" evidence="5">
    <location>
        <begin position="129"/>
        <end position="141"/>
    </location>
</feature>
<name>A0A8B7BML0_PHODC</name>
<sequence>MASLANVHLGTPFLPSPASLRGRSAACGVGGVAPRRAPRIQAKIREIFMPALSSTMTEGKIVSWAKAEGDKLAKGESVVVVESDKADMDVETFYDGYLAAIMVEEGAVAAVGSAIALLAETEDEIPLAKSQAASSSATMASDGPAASRPVADTAAPPSPLETAPEALSSSPPSSNFSPVAASSAHPASEGGQRTIATPYAKKLAKDLKVELGSVAGSGPMGRIVAKDVEVAAAATAAAPVSTAPPKSVSNSSAVKAPASPAIQLGTVVPFTTMQGAVSKNMVESLSVPTFRVGYTITTNALDDLYKKIKSKGVTMTALLAKATAMALMKHPIVNSSCRDGKSFTYNSSINIAVAVAIDGGLITPVLQDADKVDIYSLSRKWKELVDKARAKQLQSHEYNTGTFTLSNLGMFGVDRFDAILPPGTGAIMAVGASQSTVVATKDGRIGVKSQMQVNVTADHRVIYGADLAAFLQTLAKIIEDPKELTL</sequence>
<evidence type="ECO:0000256" key="3">
    <source>
        <dbReference type="ARBA" id="ARBA00022946"/>
    </source>
</evidence>
<evidence type="ECO:0000313" key="9">
    <source>
        <dbReference type="RefSeq" id="XP_008781631.2"/>
    </source>
</evidence>
<dbReference type="EC" id="2.3.1.-" evidence="4"/>
<evidence type="ECO:0000313" key="8">
    <source>
        <dbReference type="Proteomes" id="UP000228380"/>
    </source>
</evidence>
<dbReference type="Gene3D" id="4.10.320.10">
    <property type="entry name" value="E3-binding domain"/>
    <property type="match status" value="1"/>
</dbReference>
<dbReference type="KEGG" id="pda:103701371"/>
<evidence type="ECO:0000256" key="5">
    <source>
        <dbReference type="SAM" id="MobiDB-lite"/>
    </source>
</evidence>
<comment type="similarity">
    <text evidence="1 4">Belongs to the 2-oxoacid dehydrogenase family.</text>
</comment>
<proteinExistence type="inferred from homology"/>
<keyword evidence="8" id="KW-1185">Reference proteome</keyword>
<keyword evidence="4" id="KW-0012">Acyltransferase</keyword>
<dbReference type="InterPro" id="IPR004167">
    <property type="entry name" value="PSBD"/>
</dbReference>
<reference evidence="9" key="2">
    <citation type="submission" date="2025-08" db="UniProtKB">
        <authorList>
            <consortium name="RefSeq"/>
        </authorList>
    </citation>
    <scope>IDENTIFICATION</scope>
    <source>
        <tissue evidence="9">Young leaves</tissue>
    </source>
</reference>
<evidence type="ECO:0000256" key="4">
    <source>
        <dbReference type="RuleBase" id="RU003423"/>
    </source>
</evidence>
<dbReference type="InterPro" id="IPR011053">
    <property type="entry name" value="Single_hybrid_motif"/>
</dbReference>
<keyword evidence="3" id="KW-0809">Transit peptide</keyword>
<dbReference type="OrthoDB" id="537444at2759"/>
<feature type="domain" description="Lipoyl-binding" evidence="6">
    <location>
        <begin position="44"/>
        <end position="119"/>
    </location>
</feature>
<organism evidence="8 9">
    <name type="scientific">Phoenix dactylifera</name>
    <name type="common">Date palm</name>
    <dbReference type="NCBI Taxonomy" id="42345"/>
    <lineage>
        <taxon>Eukaryota</taxon>
        <taxon>Viridiplantae</taxon>
        <taxon>Streptophyta</taxon>
        <taxon>Embryophyta</taxon>
        <taxon>Tracheophyta</taxon>
        <taxon>Spermatophyta</taxon>
        <taxon>Magnoliopsida</taxon>
        <taxon>Liliopsida</taxon>
        <taxon>Arecaceae</taxon>
        <taxon>Coryphoideae</taxon>
        <taxon>Phoeniceae</taxon>
        <taxon>Phoenix</taxon>
    </lineage>
</organism>
<feature type="region of interest" description="Disordered" evidence="5">
    <location>
        <begin position="129"/>
        <end position="193"/>
    </location>
</feature>
<dbReference type="SUPFAM" id="SSF51230">
    <property type="entry name" value="Single hybrid motif"/>
    <property type="match status" value="1"/>
</dbReference>
<comment type="cofactor">
    <cofactor evidence="4">
        <name>(R)-lipoate</name>
        <dbReference type="ChEBI" id="CHEBI:83088"/>
    </cofactor>
</comment>
<dbReference type="GeneID" id="103701371"/>
<dbReference type="InterPro" id="IPR003016">
    <property type="entry name" value="2-oxoA_DH_lipoyl-BS"/>
</dbReference>
<dbReference type="PROSITE" id="PS51826">
    <property type="entry name" value="PSBD"/>
    <property type="match status" value="1"/>
</dbReference>